<evidence type="ECO:0000256" key="4">
    <source>
        <dbReference type="ARBA" id="ARBA00022532"/>
    </source>
</evidence>
<dbReference type="CDD" id="cd00207">
    <property type="entry name" value="fer2"/>
    <property type="match status" value="1"/>
</dbReference>
<sequence>MKTATLRILRFNPEKDKEPYFEDFNIPTSKGMTILESLTYIKENLDSSLTFRAFCRSGICGSCAVNINGKPYLACKTPVEKIIEEFASSLIIIEPLSRFKVIKDLVVDTENKKETIKRFNLWLEEKQPPKDSEFLVKPNEVRQYEKETDCILCLICCSVCEALKENVPFSGPFAFVRTYRFLADSREKEETKEKRLEIALNASVWSCLQCQKCVATCPKDIAPADAIQKVRRAIVRSGKKESPGAKKLSHYLNWIYATGQINRLFLPADVYNNEKAVKEFIKTCKEHGIEVWEIPHLPDGFLALRDLIVRALVEEGDVEAIDFKKIRKIDEKIEALLKGEEK</sequence>
<dbReference type="NCBIfam" id="TIGR00384">
    <property type="entry name" value="dhsB"/>
    <property type="match status" value="1"/>
</dbReference>
<evidence type="ECO:0000313" key="14">
    <source>
        <dbReference type="EMBL" id="OMH41098.1"/>
    </source>
</evidence>
<dbReference type="SUPFAM" id="SSF54292">
    <property type="entry name" value="2Fe-2S ferredoxin-like"/>
    <property type="match status" value="1"/>
</dbReference>
<dbReference type="PROSITE" id="PS00198">
    <property type="entry name" value="4FE4S_FER_1"/>
    <property type="match status" value="1"/>
</dbReference>
<dbReference type="InterPro" id="IPR001041">
    <property type="entry name" value="2Fe-2S_ferredoxin-type"/>
</dbReference>
<dbReference type="InterPro" id="IPR012675">
    <property type="entry name" value="Beta-grasp_dom_sf"/>
</dbReference>
<dbReference type="EC" id="1.3.5.1" evidence="11"/>
<evidence type="ECO:0000256" key="6">
    <source>
        <dbReference type="ARBA" id="ARBA00022723"/>
    </source>
</evidence>
<dbReference type="AlphaFoldDB" id="A0A1R1MMP7"/>
<dbReference type="PROSITE" id="PS51085">
    <property type="entry name" value="2FE2S_FER_2"/>
    <property type="match status" value="1"/>
</dbReference>
<evidence type="ECO:0000256" key="11">
    <source>
        <dbReference type="RuleBase" id="RU361237"/>
    </source>
</evidence>
<dbReference type="STRING" id="1914305.BLW93_01915"/>
<keyword evidence="10 11" id="KW-0003">3Fe-4S</keyword>
<evidence type="ECO:0000259" key="13">
    <source>
        <dbReference type="PROSITE" id="PS51379"/>
    </source>
</evidence>
<dbReference type="GO" id="GO:0051539">
    <property type="term" value="F:4 iron, 4 sulfur cluster binding"/>
    <property type="evidence" value="ECO:0007669"/>
    <property type="project" value="UniProtKB-KW"/>
</dbReference>
<keyword evidence="5 11" id="KW-0001">2Fe-2S</keyword>
<dbReference type="InterPro" id="IPR017900">
    <property type="entry name" value="4Fe4S_Fe_S_CS"/>
</dbReference>
<dbReference type="InterPro" id="IPR036010">
    <property type="entry name" value="2Fe-2S_ferredoxin-like_sf"/>
</dbReference>
<dbReference type="PROSITE" id="PS51379">
    <property type="entry name" value="4FE4S_FER_2"/>
    <property type="match status" value="1"/>
</dbReference>
<evidence type="ECO:0000256" key="7">
    <source>
        <dbReference type="ARBA" id="ARBA00023002"/>
    </source>
</evidence>
<evidence type="ECO:0000256" key="5">
    <source>
        <dbReference type="ARBA" id="ARBA00022714"/>
    </source>
</evidence>
<dbReference type="PANTHER" id="PTHR11921:SF29">
    <property type="entry name" value="SUCCINATE DEHYDROGENASE [UBIQUINONE] IRON-SULFUR SUBUNIT, MITOCHONDRIAL"/>
    <property type="match status" value="1"/>
</dbReference>
<dbReference type="InterPro" id="IPR009051">
    <property type="entry name" value="Helical_ferredxn"/>
</dbReference>
<keyword evidence="7" id="KW-0560">Oxidoreductase</keyword>
<comment type="cofactor">
    <cofactor evidence="11">
        <name>[3Fe-4S] cluster</name>
        <dbReference type="ChEBI" id="CHEBI:21137"/>
    </cofactor>
    <text evidence="11">Binds 1 [3Fe-4S] cluster.</text>
</comment>
<evidence type="ECO:0000256" key="10">
    <source>
        <dbReference type="ARBA" id="ARBA00023291"/>
    </source>
</evidence>
<dbReference type="Gene3D" id="1.10.1060.10">
    <property type="entry name" value="Alpha-helical ferredoxin"/>
    <property type="match status" value="1"/>
</dbReference>
<keyword evidence="3 11" id="KW-0004">4Fe-4S</keyword>
<dbReference type="GO" id="GO:0006099">
    <property type="term" value="P:tricarboxylic acid cycle"/>
    <property type="evidence" value="ECO:0007669"/>
    <property type="project" value="UniProtKB-KW"/>
</dbReference>
<evidence type="ECO:0000256" key="9">
    <source>
        <dbReference type="ARBA" id="ARBA00023014"/>
    </source>
</evidence>
<gene>
    <name evidence="14" type="ORF">BLW93_01915</name>
</gene>
<keyword evidence="4" id="KW-0816">Tricarboxylic acid cycle</keyword>
<dbReference type="GO" id="GO:0046872">
    <property type="term" value="F:metal ion binding"/>
    <property type="evidence" value="ECO:0007669"/>
    <property type="project" value="UniProtKB-KW"/>
</dbReference>
<dbReference type="Gene3D" id="3.10.20.30">
    <property type="match status" value="1"/>
</dbReference>
<dbReference type="PANTHER" id="PTHR11921">
    <property type="entry name" value="SUCCINATE DEHYDROGENASE IRON-SULFUR PROTEIN"/>
    <property type="match status" value="1"/>
</dbReference>
<comment type="catalytic activity">
    <reaction evidence="11">
        <text>a menaquinone + succinate = a menaquinol + fumarate</text>
        <dbReference type="Rhea" id="RHEA:27834"/>
        <dbReference type="Rhea" id="RHEA-COMP:9537"/>
        <dbReference type="Rhea" id="RHEA-COMP:9539"/>
        <dbReference type="ChEBI" id="CHEBI:16374"/>
        <dbReference type="ChEBI" id="CHEBI:18151"/>
        <dbReference type="ChEBI" id="CHEBI:29806"/>
        <dbReference type="ChEBI" id="CHEBI:30031"/>
        <dbReference type="EC" id="1.3.5.1"/>
    </reaction>
</comment>
<evidence type="ECO:0000256" key="1">
    <source>
        <dbReference type="ARBA" id="ARBA00004894"/>
    </source>
</evidence>
<evidence type="ECO:0000256" key="8">
    <source>
        <dbReference type="ARBA" id="ARBA00023004"/>
    </source>
</evidence>
<dbReference type="GO" id="GO:0008177">
    <property type="term" value="F:succinate dehydrogenase (quinone) activity"/>
    <property type="evidence" value="ECO:0007669"/>
    <property type="project" value="UniProtKB-EC"/>
</dbReference>
<dbReference type="InterPro" id="IPR006058">
    <property type="entry name" value="2Fe2S_fd_BS"/>
</dbReference>
<evidence type="ECO:0000313" key="15">
    <source>
        <dbReference type="Proteomes" id="UP000187408"/>
    </source>
</evidence>
<dbReference type="InterPro" id="IPR017896">
    <property type="entry name" value="4Fe4S_Fe-S-bd"/>
</dbReference>
<keyword evidence="15" id="KW-1185">Reference proteome</keyword>
<evidence type="ECO:0000256" key="2">
    <source>
        <dbReference type="ARBA" id="ARBA00009433"/>
    </source>
</evidence>
<feature type="domain" description="2Fe-2S ferredoxin-type" evidence="12">
    <location>
        <begin position="7"/>
        <end position="96"/>
    </location>
</feature>
<dbReference type="GO" id="GO:0051538">
    <property type="term" value="F:3 iron, 4 sulfur cluster binding"/>
    <property type="evidence" value="ECO:0007669"/>
    <property type="project" value="UniProtKB-KW"/>
</dbReference>
<dbReference type="SUPFAM" id="SSF46548">
    <property type="entry name" value="alpha-helical ferredoxin"/>
    <property type="match status" value="1"/>
</dbReference>
<accession>A0A1R1MMP7</accession>
<dbReference type="Proteomes" id="UP000187408">
    <property type="component" value="Unassembled WGS sequence"/>
</dbReference>
<keyword evidence="8 11" id="KW-0408">Iron</keyword>
<dbReference type="InterPro" id="IPR050573">
    <property type="entry name" value="SDH/FRD_Iron-Sulfur"/>
</dbReference>
<dbReference type="EMBL" id="MOEN01000004">
    <property type="protein sequence ID" value="OMH41098.1"/>
    <property type="molecule type" value="Genomic_DNA"/>
</dbReference>
<dbReference type="Pfam" id="PF13085">
    <property type="entry name" value="Fer2_3"/>
    <property type="match status" value="1"/>
</dbReference>
<comment type="caution">
    <text evidence="14">The sequence shown here is derived from an EMBL/GenBank/DDBJ whole genome shotgun (WGS) entry which is preliminary data.</text>
</comment>
<keyword evidence="6 11" id="KW-0479">Metal-binding</keyword>
<proteinExistence type="inferred from homology"/>
<keyword evidence="9 11" id="KW-0411">Iron-sulfur</keyword>
<comment type="cofactor">
    <cofactor evidence="11">
        <name>[2Fe-2S] cluster</name>
        <dbReference type="ChEBI" id="CHEBI:190135"/>
    </cofactor>
    <text evidence="11">Binds 1 [2Fe-2S] cluster.</text>
</comment>
<comment type="pathway">
    <text evidence="1">Carbohydrate metabolism; tricarboxylic acid cycle; fumarate from succinate (bacterial route): step 1/1.</text>
</comment>
<dbReference type="Pfam" id="PF13183">
    <property type="entry name" value="Fer4_8"/>
    <property type="match status" value="1"/>
</dbReference>
<evidence type="ECO:0000259" key="12">
    <source>
        <dbReference type="PROSITE" id="PS51085"/>
    </source>
</evidence>
<dbReference type="RefSeq" id="WP_076712427.1">
    <property type="nucleotide sequence ID" value="NZ_MOEN01000004.1"/>
</dbReference>
<dbReference type="GO" id="GO:0051537">
    <property type="term" value="F:2 iron, 2 sulfur cluster binding"/>
    <property type="evidence" value="ECO:0007669"/>
    <property type="project" value="UniProtKB-KW"/>
</dbReference>
<comment type="cofactor">
    <cofactor evidence="11">
        <name>[4Fe-4S] cluster</name>
        <dbReference type="ChEBI" id="CHEBI:49883"/>
    </cofactor>
    <text evidence="11">Binds 1 [4Fe-4S] cluster.</text>
</comment>
<dbReference type="InterPro" id="IPR004489">
    <property type="entry name" value="Succ_DH/fum_Rdtase_Fe-S"/>
</dbReference>
<dbReference type="PROSITE" id="PS00197">
    <property type="entry name" value="2FE2S_FER_1"/>
    <property type="match status" value="1"/>
</dbReference>
<dbReference type="GO" id="GO:0022904">
    <property type="term" value="P:respiratory electron transport chain"/>
    <property type="evidence" value="ECO:0007669"/>
    <property type="project" value="TreeGrafter"/>
</dbReference>
<reference evidence="14 15" key="1">
    <citation type="submission" date="2016-10" db="EMBL/GenBank/DDBJ databases">
        <title>Genome sequence of a sulfur-reducing bacterium Desulfurobacterium indicum K6013.</title>
        <authorList>
            <person name="Cao J."/>
            <person name="Shao Z."/>
            <person name="Alain K."/>
            <person name="Jebbar M."/>
        </authorList>
    </citation>
    <scope>NUCLEOTIDE SEQUENCE [LARGE SCALE GENOMIC DNA]</scope>
    <source>
        <strain evidence="14 15">K6013</strain>
    </source>
</reference>
<dbReference type="InterPro" id="IPR025192">
    <property type="entry name" value="Succ_DH/fum_Rdtase_N"/>
</dbReference>
<organism evidence="14 15">
    <name type="scientific">Desulfurobacterium indicum</name>
    <dbReference type="NCBI Taxonomy" id="1914305"/>
    <lineage>
        <taxon>Bacteria</taxon>
        <taxon>Pseudomonadati</taxon>
        <taxon>Aquificota</taxon>
        <taxon>Aquificia</taxon>
        <taxon>Desulfurobacteriales</taxon>
        <taxon>Desulfurobacteriaceae</taxon>
        <taxon>Desulfurobacterium</taxon>
    </lineage>
</organism>
<dbReference type="GO" id="GO:0009055">
    <property type="term" value="F:electron transfer activity"/>
    <property type="evidence" value="ECO:0007669"/>
    <property type="project" value="InterPro"/>
</dbReference>
<protein>
    <recommendedName>
        <fullName evidence="11">Fumarate reductase iron-sulfur subunit</fullName>
        <ecNumber evidence="11">1.3.5.1</ecNumber>
    </recommendedName>
</protein>
<evidence type="ECO:0000256" key="3">
    <source>
        <dbReference type="ARBA" id="ARBA00022485"/>
    </source>
</evidence>
<comment type="similarity">
    <text evidence="2 11">Belongs to the succinate dehydrogenase/fumarate reductase iron-sulfur protein family.</text>
</comment>
<feature type="domain" description="4Fe-4S ferredoxin-type" evidence="13">
    <location>
        <begin position="196"/>
        <end position="227"/>
    </location>
</feature>
<dbReference type="OrthoDB" id="9804391at2"/>
<name>A0A1R1MMP7_9BACT</name>